<dbReference type="Proteomes" id="UP001221757">
    <property type="component" value="Unassembled WGS sequence"/>
</dbReference>
<gene>
    <name evidence="1" type="ORF">B0H17DRAFT_1127620</name>
</gene>
<protein>
    <submittedName>
        <fullName evidence="1">Uncharacterized protein</fullName>
    </submittedName>
</protein>
<comment type="caution">
    <text evidence="1">The sequence shown here is derived from an EMBL/GenBank/DDBJ whole genome shotgun (WGS) entry which is preliminary data.</text>
</comment>
<sequence length="221" mass="25283">MAGTVLQNAEKEFGDPSFKLPYDFWAQKKRRYTIWGFLIELLADRYPLTQVSSTETHSQIAIVMERQNGAACHWDRIAEIRTEINHTELPNIAGLTVDDLRTSQSDVRENRQARNELETTKCLSIETRCDGAIAKAQYWLQQKYAKLRVRCDKVPVTNLGTSREDRQSRCPVLPRLTHIAPILFCIAPPISGVHAYLTSNIRTFAITGGHAFFVRHNSRRQ</sequence>
<name>A0AAD7E1I9_MYCRO</name>
<evidence type="ECO:0000313" key="1">
    <source>
        <dbReference type="EMBL" id="KAJ7702669.1"/>
    </source>
</evidence>
<reference evidence="1" key="1">
    <citation type="submission" date="2023-03" db="EMBL/GenBank/DDBJ databases">
        <title>Massive genome expansion in bonnet fungi (Mycena s.s.) driven by repeated elements and novel gene families across ecological guilds.</title>
        <authorList>
            <consortium name="Lawrence Berkeley National Laboratory"/>
            <person name="Harder C.B."/>
            <person name="Miyauchi S."/>
            <person name="Viragh M."/>
            <person name="Kuo A."/>
            <person name="Thoen E."/>
            <person name="Andreopoulos B."/>
            <person name="Lu D."/>
            <person name="Skrede I."/>
            <person name="Drula E."/>
            <person name="Henrissat B."/>
            <person name="Morin E."/>
            <person name="Kohler A."/>
            <person name="Barry K."/>
            <person name="LaButti K."/>
            <person name="Morin E."/>
            <person name="Salamov A."/>
            <person name="Lipzen A."/>
            <person name="Mereny Z."/>
            <person name="Hegedus B."/>
            <person name="Baldrian P."/>
            <person name="Stursova M."/>
            <person name="Weitz H."/>
            <person name="Taylor A."/>
            <person name="Grigoriev I.V."/>
            <person name="Nagy L.G."/>
            <person name="Martin F."/>
            <person name="Kauserud H."/>
        </authorList>
    </citation>
    <scope>NUCLEOTIDE SEQUENCE</scope>
    <source>
        <strain evidence="1">CBHHK067</strain>
    </source>
</reference>
<dbReference type="AlphaFoldDB" id="A0AAD7E1I9"/>
<keyword evidence="2" id="KW-1185">Reference proteome</keyword>
<proteinExistence type="predicted"/>
<organism evidence="1 2">
    <name type="scientific">Mycena rosella</name>
    <name type="common">Pink bonnet</name>
    <name type="synonym">Agaricus rosellus</name>
    <dbReference type="NCBI Taxonomy" id="1033263"/>
    <lineage>
        <taxon>Eukaryota</taxon>
        <taxon>Fungi</taxon>
        <taxon>Dikarya</taxon>
        <taxon>Basidiomycota</taxon>
        <taxon>Agaricomycotina</taxon>
        <taxon>Agaricomycetes</taxon>
        <taxon>Agaricomycetidae</taxon>
        <taxon>Agaricales</taxon>
        <taxon>Marasmiineae</taxon>
        <taxon>Mycenaceae</taxon>
        <taxon>Mycena</taxon>
    </lineage>
</organism>
<evidence type="ECO:0000313" key="2">
    <source>
        <dbReference type="Proteomes" id="UP001221757"/>
    </source>
</evidence>
<dbReference type="EMBL" id="JARKIE010000014">
    <property type="protein sequence ID" value="KAJ7702669.1"/>
    <property type="molecule type" value="Genomic_DNA"/>
</dbReference>
<accession>A0AAD7E1I9</accession>